<dbReference type="Proteomes" id="UP001207468">
    <property type="component" value="Unassembled WGS sequence"/>
</dbReference>
<reference evidence="1" key="1">
    <citation type="submission" date="2021-03" db="EMBL/GenBank/DDBJ databases">
        <title>Evolutionary priming and transition to the ectomycorrhizal habit in an iconic lineage of mushroom-forming fungi: is preadaptation a requirement?</title>
        <authorList>
            <consortium name="DOE Joint Genome Institute"/>
            <person name="Looney B.P."/>
            <person name="Miyauchi S."/>
            <person name="Morin E."/>
            <person name="Drula E."/>
            <person name="Courty P.E."/>
            <person name="Chicoki N."/>
            <person name="Fauchery L."/>
            <person name="Kohler A."/>
            <person name="Kuo A."/>
            <person name="LaButti K."/>
            <person name="Pangilinan J."/>
            <person name="Lipzen A."/>
            <person name="Riley R."/>
            <person name="Andreopoulos W."/>
            <person name="He G."/>
            <person name="Johnson J."/>
            <person name="Barry K.W."/>
            <person name="Grigoriev I.V."/>
            <person name="Nagy L."/>
            <person name="Hibbett D."/>
            <person name="Henrissat B."/>
            <person name="Matheny P.B."/>
            <person name="Labbe J."/>
            <person name="Martin A.F."/>
        </authorList>
    </citation>
    <scope>NUCLEOTIDE SEQUENCE</scope>
    <source>
        <strain evidence="1">BPL698</strain>
    </source>
</reference>
<name>A0ACC0UDI6_9AGAM</name>
<organism evidence="1 2">
    <name type="scientific">Russula earlei</name>
    <dbReference type="NCBI Taxonomy" id="71964"/>
    <lineage>
        <taxon>Eukaryota</taxon>
        <taxon>Fungi</taxon>
        <taxon>Dikarya</taxon>
        <taxon>Basidiomycota</taxon>
        <taxon>Agaricomycotina</taxon>
        <taxon>Agaricomycetes</taxon>
        <taxon>Russulales</taxon>
        <taxon>Russulaceae</taxon>
        <taxon>Russula</taxon>
    </lineage>
</organism>
<comment type="caution">
    <text evidence="1">The sequence shown here is derived from an EMBL/GenBank/DDBJ whole genome shotgun (WGS) entry which is preliminary data.</text>
</comment>
<dbReference type="EMBL" id="JAGFNK010000071">
    <property type="protein sequence ID" value="KAI9509124.1"/>
    <property type="molecule type" value="Genomic_DNA"/>
</dbReference>
<gene>
    <name evidence="1" type="ORF">F5148DRAFT_1189914</name>
</gene>
<accession>A0ACC0UDI6</accession>
<proteinExistence type="predicted"/>
<sequence length="114" mass="13052">MRTSAHVLAIFYLAVGIAPLFATQLGSKDNVLAKRQDTVASIKGSTTQEYRTIESHLKTHFENMNKIQEWIMTVYPNNPSNHPLMRHLTNGQLETSRHHGSYETRRHALNRIPD</sequence>
<keyword evidence="2" id="KW-1185">Reference proteome</keyword>
<protein>
    <submittedName>
        <fullName evidence="1">Uncharacterized protein</fullName>
    </submittedName>
</protein>
<evidence type="ECO:0000313" key="2">
    <source>
        <dbReference type="Proteomes" id="UP001207468"/>
    </source>
</evidence>
<evidence type="ECO:0000313" key="1">
    <source>
        <dbReference type="EMBL" id="KAI9509124.1"/>
    </source>
</evidence>